<sequence>SKISLLVIPTVELGVNPPHCVKRLFDPAFSDLPLLLLIFK</sequence>
<proteinExistence type="predicted"/>
<protein>
    <submittedName>
        <fullName evidence="1">Uncharacterized protein</fullName>
    </submittedName>
</protein>
<keyword evidence="2" id="KW-1185">Reference proteome</keyword>
<organism evidence="1 2">
    <name type="scientific">Staurois parvus</name>
    <dbReference type="NCBI Taxonomy" id="386267"/>
    <lineage>
        <taxon>Eukaryota</taxon>
        <taxon>Metazoa</taxon>
        <taxon>Chordata</taxon>
        <taxon>Craniata</taxon>
        <taxon>Vertebrata</taxon>
        <taxon>Euteleostomi</taxon>
        <taxon>Amphibia</taxon>
        <taxon>Batrachia</taxon>
        <taxon>Anura</taxon>
        <taxon>Neobatrachia</taxon>
        <taxon>Ranoidea</taxon>
        <taxon>Ranidae</taxon>
        <taxon>Staurois</taxon>
    </lineage>
</organism>
<feature type="non-terminal residue" evidence="1">
    <location>
        <position position="1"/>
    </location>
</feature>
<accession>A0ABN9AHJ7</accession>
<name>A0ABN9AHJ7_9NEOB</name>
<evidence type="ECO:0000313" key="1">
    <source>
        <dbReference type="EMBL" id="CAI9535486.1"/>
    </source>
</evidence>
<reference evidence="1" key="1">
    <citation type="submission" date="2023-05" db="EMBL/GenBank/DDBJ databases">
        <authorList>
            <person name="Stuckert A."/>
        </authorList>
    </citation>
    <scope>NUCLEOTIDE SEQUENCE</scope>
</reference>
<evidence type="ECO:0000313" key="2">
    <source>
        <dbReference type="Proteomes" id="UP001162483"/>
    </source>
</evidence>
<gene>
    <name evidence="1" type="ORF">SPARVUS_LOCUS871816</name>
</gene>
<comment type="caution">
    <text evidence="1">The sequence shown here is derived from an EMBL/GenBank/DDBJ whole genome shotgun (WGS) entry which is preliminary data.</text>
</comment>
<dbReference type="EMBL" id="CATNWA010000269">
    <property type="protein sequence ID" value="CAI9535486.1"/>
    <property type="molecule type" value="Genomic_DNA"/>
</dbReference>
<dbReference type="Proteomes" id="UP001162483">
    <property type="component" value="Unassembled WGS sequence"/>
</dbReference>